<evidence type="ECO:0000259" key="2">
    <source>
        <dbReference type="Pfam" id="PF07596"/>
    </source>
</evidence>
<evidence type="ECO:0000256" key="1">
    <source>
        <dbReference type="SAM" id="SignalP"/>
    </source>
</evidence>
<dbReference type="PANTHER" id="PTHR30093:SF2">
    <property type="entry name" value="TYPE II SECRETION SYSTEM PROTEIN H"/>
    <property type="match status" value="1"/>
</dbReference>
<gene>
    <name evidence="3" type="ORF">V5E97_02250</name>
</gene>
<keyword evidence="1" id="KW-0732">Signal</keyword>
<name>A0AAU7CIF6_9BACT</name>
<dbReference type="PANTHER" id="PTHR30093">
    <property type="entry name" value="GENERAL SECRETION PATHWAY PROTEIN G"/>
    <property type="match status" value="1"/>
</dbReference>
<protein>
    <submittedName>
        <fullName evidence="3">DUF1559 domain-containing protein</fullName>
    </submittedName>
</protein>
<proteinExistence type="predicted"/>
<accession>A0AAU7CIF6</accession>
<feature type="signal peptide" evidence="1">
    <location>
        <begin position="1"/>
        <end position="32"/>
    </location>
</feature>
<dbReference type="AlphaFoldDB" id="A0AAU7CIF6"/>
<feature type="chain" id="PRO_5043907675" evidence="1">
    <location>
        <begin position="33"/>
        <end position="832"/>
    </location>
</feature>
<dbReference type="InterPro" id="IPR011453">
    <property type="entry name" value="DUF1559"/>
</dbReference>
<dbReference type="EMBL" id="CP155447">
    <property type="protein sequence ID" value="XBH04863.1"/>
    <property type="molecule type" value="Genomic_DNA"/>
</dbReference>
<dbReference type="Pfam" id="PF07596">
    <property type="entry name" value="SBP_bac_10"/>
    <property type="match status" value="1"/>
</dbReference>
<organism evidence="3">
    <name type="scientific">Singulisphaera sp. Ch08</name>
    <dbReference type="NCBI Taxonomy" id="3120278"/>
    <lineage>
        <taxon>Bacteria</taxon>
        <taxon>Pseudomonadati</taxon>
        <taxon>Planctomycetota</taxon>
        <taxon>Planctomycetia</taxon>
        <taxon>Isosphaerales</taxon>
        <taxon>Isosphaeraceae</taxon>
        <taxon>Singulisphaera</taxon>
    </lineage>
</organism>
<dbReference type="InterPro" id="IPR027558">
    <property type="entry name" value="Pre_pil_HX9DG_C"/>
</dbReference>
<dbReference type="RefSeq" id="WP_406697665.1">
    <property type="nucleotide sequence ID" value="NZ_CP155447.1"/>
</dbReference>
<sequence length="832" mass="88485">MSSPPTRPIHRTAKAFAFAAAIVGLTSATSNAQSQAAPPNTAPQKSQSLARYVPGEGLILLIDHEGFEAQSDAWKGTAAFKMLTDTTLGAMFENIAAQVVDRGLQSAPGAPINGKEVVALLAHLASKGFAIGFCGSLNPPQPKAAVMVIRDAGQNEVAKRIMKRLEDVAQQAEQPNGRKVWSIAGAPVRWWFEGHDAVFSFVPPGAQADPVAETLDGKTPSALKNPIFTAAAKTEGDVVPVGLLFVDLAGMPPLPRNLVQAGLDGIKRVEAHWGIQGKAIVTTLGVQAPRPRRGVLALLDQPPLGAGTRLAPPEGVTDYTLLSVDPAKFADVLLAILAQNDPRTAKEVGRFAQDFQKRTGLNLRKGLLEKLGPRMGVLTPKSGGVGNLMAMWFNPPDLGVVIELKDPQGFEATLGRLIEVANNELKSAGALVPRQANRPARPGTEFAEFRRLKAPERGYVLSVPPSVLPTPAGLRPTILIDLERGRLALAGSLASARRALPALILDAPGSKPMENRDALLVAKSDPTASLPELLANIPALVQFVGLAAAQPQGPGGPAAIPFRLEFDPDDIPDVEALRSHLFPTKFTLAANESAILLTAHSAFPIPVPKLSGGMETPVLVALLLPAVQAAREAARRAQCTNNVKLLGLALHTYYDAKGSLPPPAILDRAGKPLLSWRVAILPFVEQQALYNEFHLDEPWDSVHNKTLIPRMPTIYACPSRRNPEPGTTNYRVFAGKQTAFESTGTKFEEFTDGTSGTLGIVESNEPTLWTKPDELPFTGDGEAALSLAGSDHTGGFNAVLIDGTIRFIKDSIAADVFKALLTRNGGEIIQDY</sequence>
<dbReference type="SUPFAM" id="SSF54523">
    <property type="entry name" value="Pili subunits"/>
    <property type="match status" value="1"/>
</dbReference>
<evidence type="ECO:0000313" key="3">
    <source>
        <dbReference type="EMBL" id="XBH04863.1"/>
    </source>
</evidence>
<feature type="domain" description="DUF1559" evidence="2">
    <location>
        <begin position="628"/>
        <end position="767"/>
    </location>
</feature>
<reference evidence="3" key="1">
    <citation type="submission" date="2024-05" db="EMBL/GenBank/DDBJ databases">
        <title>Planctomycetes of the genus Singulisphaera possess chitinolytic capabilities.</title>
        <authorList>
            <person name="Ivanova A."/>
        </authorList>
    </citation>
    <scope>NUCLEOTIDE SEQUENCE</scope>
    <source>
        <strain evidence="3">Ch08T</strain>
    </source>
</reference>
<dbReference type="InterPro" id="IPR045584">
    <property type="entry name" value="Pilin-like"/>
</dbReference>
<dbReference type="NCBIfam" id="TIGR04294">
    <property type="entry name" value="pre_pil_HX9DG"/>
    <property type="match status" value="1"/>
</dbReference>